<organism evidence="1 2">
    <name type="scientific">Plantactinospora soyae</name>
    <dbReference type="NCBI Taxonomy" id="1544732"/>
    <lineage>
        <taxon>Bacteria</taxon>
        <taxon>Bacillati</taxon>
        <taxon>Actinomycetota</taxon>
        <taxon>Actinomycetes</taxon>
        <taxon>Micromonosporales</taxon>
        <taxon>Micromonosporaceae</taxon>
        <taxon>Plantactinospora</taxon>
    </lineage>
</organism>
<dbReference type="PANTHER" id="PTHR40053:SF1">
    <property type="entry name" value="SPORULATION-CONTROL PROTEIN SPO0M"/>
    <property type="match status" value="1"/>
</dbReference>
<reference evidence="1" key="1">
    <citation type="submission" date="2020-10" db="EMBL/GenBank/DDBJ databases">
        <title>Sequencing the genomes of 1000 actinobacteria strains.</title>
        <authorList>
            <person name="Klenk H.-P."/>
        </authorList>
    </citation>
    <scope>NUCLEOTIDE SEQUENCE</scope>
    <source>
        <strain evidence="1">DSM 46832</strain>
    </source>
</reference>
<comment type="caution">
    <text evidence="1">The sequence shown here is derived from an EMBL/GenBank/DDBJ whole genome shotgun (WGS) entry which is preliminary data.</text>
</comment>
<proteinExistence type="predicted"/>
<dbReference type="EMBL" id="JADBEB010000001">
    <property type="protein sequence ID" value="MBE1488036.1"/>
    <property type="molecule type" value="Genomic_DNA"/>
</dbReference>
<evidence type="ECO:0000313" key="2">
    <source>
        <dbReference type="Proteomes" id="UP000649753"/>
    </source>
</evidence>
<sequence>MATVPAGQPGTDGAGGAIEARMEDMVVFKRLMQAMGVGGPSVETVLTNPNCRPGGQLEGQIHVAGGDHPVDIEYVSLGLVTRVEVESGDSEYSSTQEFHRQRATGPFRLESGARRDIPFRFDVPWETPITEIGGRHLHGMTMGLRTELEVARAVDKGDLDPVAVYPLPAQERILNALTQLGFRFTRADVERGHIYGVQQSLPFYQEIEFYPAPQYARAINQLELTFVATPQQLQIVLELDKRGGLFTEGRDAFGRFSLDHATADRTDWTSQLDGWLRQSLQKRGLSF</sequence>
<evidence type="ECO:0000313" key="1">
    <source>
        <dbReference type="EMBL" id="MBE1488036.1"/>
    </source>
</evidence>
<name>A0A927M7B4_9ACTN</name>
<gene>
    <name evidence="1" type="ORF">H4W31_003674</name>
</gene>
<protein>
    <submittedName>
        <fullName evidence="1">Sporulation-control protein</fullName>
    </submittedName>
</protein>
<dbReference type="Pfam" id="PF07070">
    <property type="entry name" value="Spo0M"/>
    <property type="match status" value="1"/>
</dbReference>
<accession>A0A927M7B4</accession>
<dbReference type="Proteomes" id="UP000649753">
    <property type="component" value="Unassembled WGS sequence"/>
</dbReference>
<dbReference type="InterPro" id="IPR009776">
    <property type="entry name" value="Spore_0_M"/>
</dbReference>
<keyword evidence="2" id="KW-1185">Reference proteome</keyword>
<dbReference type="PANTHER" id="PTHR40053">
    <property type="entry name" value="SPORULATION-CONTROL PROTEIN SPO0M"/>
    <property type="match status" value="1"/>
</dbReference>
<dbReference type="AlphaFoldDB" id="A0A927M7B4"/>